<dbReference type="PANTHER" id="PTHR46648">
    <property type="entry name" value="HIT FAMILY PROTEIN 1"/>
    <property type="match status" value="1"/>
</dbReference>
<dbReference type="PROSITE" id="PS00892">
    <property type="entry name" value="HIT_1"/>
    <property type="match status" value="1"/>
</dbReference>
<evidence type="ECO:0000256" key="2">
    <source>
        <dbReference type="PIRSR" id="PIRSR601310-3"/>
    </source>
</evidence>
<dbReference type="SUPFAM" id="SSF54197">
    <property type="entry name" value="HIT-like"/>
    <property type="match status" value="1"/>
</dbReference>
<feature type="domain" description="HIT" evidence="4">
    <location>
        <begin position="7"/>
        <end position="114"/>
    </location>
</feature>
<dbReference type="PROSITE" id="PS51084">
    <property type="entry name" value="HIT_2"/>
    <property type="match status" value="1"/>
</dbReference>
<feature type="active site" description="Tele-AMP-histidine intermediate" evidence="1">
    <location>
        <position position="101"/>
    </location>
</feature>
<dbReference type="PANTHER" id="PTHR46648:SF1">
    <property type="entry name" value="ADENOSINE 5'-MONOPHOSPHORAMIDASE HNT1"/>
    <property type="match status" value="1"/>
</dbReference>
<protein>
    <submittedName>
        <fullName evidence="5">HIT family protein</fullName>
    </submittedName>
</protein>
<comment type="caution">
    <text evidence="5">The sequence shown here is derived from an EMBL/GenBank/DDBJ whole genome shotgun (WGS) entry which is preliminary data.</text>
</comment>
<accession>A0A9D2K281</accession>
<dbReference type="GO" id="GO:0009117">
    <property type="term" value="P:nucleotide metabolic process"/>
    <property type="evidence" value="ECO:0007669"/>
    <property type="project" value="TreeGrafter"/>
</dbReference>
<dbReference type="Proteomes" id="UP000824116">
    <property type="component" value="Unassembled WGS sequence"/>
</dbReference>
<dbReference type="PRINTS" id="PR00332">
    <property type="entry name" value="HISTRIAD"/>
</dbReference>
<organism evidence="5 6">
    <name type="scientific">Candidatus Mediterraneibacter stercoravium</name>
    <dbReference type="NCBI Taxonomy" id="2838685"/>
    <lineage>
        <taxon>Bacteria</taxon>
        <taxon>Bacillati</taxon>
        <taxon>Bacillota</taxon>
        <taxon>Clostridia</taxon>
        <taxon>Lachnospirales</taxon>
        <taxon>Lachnospiraceae</taxon>
        <taxon>Mediterraneibacter</taxon>
    </lineage>
</organism>
<name>A0A9D2K281_9FIRM</name>
<dbReference type="AlphaFoldDB" id="A0A9D2K281"/>
<feature type="short sequence motif" description="Histidine triad motif" evidence="2 3">
    <location>
        <begin position="99"/>
        <end position="103"/>
    </location>
</feature>
<sequence length="135" mass="15251">MRDKDCIFCKIAAGEIPSATLYEDDDFRVILDLGPASKGHALILPKEHYRNLYDIDEQTLAKAASLAKKMVIKLTDVLGCDGYNVVQNNEEPAGQTVFHFHIHLIPRYKNDNVGLGWHVGELTEEVKNEILEKMK</sequence>
<evidence type="ECO:0000313" key="6">
    <source>
        <dbReference type="Proteomes" id="UP000824116"/>
    </source>
</evidence>
<reference evidence="5" key="2">
    <citation type="submission" date="2021-04" db="EMBL/GenBank/DDBJ databases">
        <authorList>
            <person name="Gilroy R."/>
        </authorList>
    </citation>
    <scope>NUCLEOTIDE SEQUENCE</scope>
    <source>
        <strain evidence="5">CHK196-3914</strain>
    </source>
</reference>
<dbReference type="EMBL" id="DXAY01000103">
    <property type="protein sequence ID" value="HIZ74454.1"/>
    <property type="molecule type" value="Genomic_DNA"/>
</dbReference>
<proteinExistence type="predicted"/>
<dbReference type="InterPro" id="IPR001310">
    <property type="entry name" value="Histidine_triad_HIT"/>
</dbReference>
<evidence type="ECO:0000256" key="1">
    <source>
        <dbReference type="PIRSR" id="PIRSR601310-1"/>
    </source>
</evidence>
<dbReference type="InterPro" id="IPR019808">
    <property type="entry name" value="Histidine_triad_CS"/>
</dbReference>
<reference evidence="5" key="1">
    <citation type="journal article" date="2021" name="PeerJ">
        <title>Extensive microbial diversity within the chicken gut microbiome revealed by metagenomics and culture.</title>
        <authorList>
            <person name="Gilroy R."/>
            <person name="Ravi A."/>
            <person name="Getino M."/>
            <person name="Pursley I."/>
            <person name="Horton D.L."/>
            <person name="Alikhan N.F."/>
            <person name="Baker D."/>
            <person name="Gharbi K."/>
            <person name="Hall N."/>
            <person name="Watson M."/>
            <person name="Adriaenssens E.M."/>
            <person name="Foster-Nyarko E."/>
            <person name="Jarju S."/>
            <person name="Secka A."/>
            <person name="Antonio M."/>
            <person name="Oren A."/>
            <person name="Chaudhuri R.R."/>
            <person name="La Ragione R."/>
            <person name="Hildebrand F."/>
            <person name="Pallen M.J."/>
        </authorList>
    </citation>
    <scope>NUCLEOTIDE SEQUENCE</scope>
    <source>
        <strain evidence="5">CHK196-3914</strain>
    </source>
</reference>
<dbReference type="InterPro" id="IPR036265">
    <property type="entry name" value="HIT-like_sf"/>
</dbReference>
<dbReference type="Pfam" id="PF01230">
    <property type="entry name" value="HIT"/>
    <property type="match status" value="1"/>
</dbReference>
<evidence type="ECO:0000256" key="3">
    <source>
        <dbReference type="PROSITE-ProRule" id="PRU00464"/>
    </source>
</evidence>
<dbReference type="GO" id="GO:0003824">
    <property type="term" value="F:catalytic activity"/>
    <property type="evidence" value="ECO:0007669"/>
    <property type="project" value="InterPro"/>
</dbReference>
<dbReference type="InterPro" id="IPR039384">
    <property type="entry name" value="HINT"/>
</dbReference>
<dbReference type="Gene3D" id="3.30.428.10">
    <property type="entry name" value="HIT-like"/>
    <property type="match status" value="1"/>
</dbReference>
<dbReference type="CDD" id="cd01277">
    <property type="entry name" value="HINT_subgroup"/>
    <property type="match status" value="1"/>
</dbReference>
<dbReference type="InterPro" id="IPR011146">
    <property type="entry name" value="HIT-like"/>
</dbReference>
<evidence type="ECO:0000259" key="4">
    <source>
        <dbReference type="PROSITE" id="PS51084"/>
    </source>
</evidence>
<evidence type="ECO:0000313" key="5">
    <source>
        <dbReference type="EMBL" id="HIZ74454.1"/>
    </source>
</evidence>
<gene>
    <name evidence="5" type="ORF">H9723_04320</name>
</gene>